<keyword evidence="2" id="KW-1133">Transmembrane helix</keyword>
<feature type="transmembrane region" description="Helical" evidence="2">
    <location>
        <begin position="22"/>
        <end position="44"/>
    </location>
</feature>
<gene>
    <name evidence="4" type="ORF">OGZ51_09610</name>
</gene>
<dbReference type="RefSeq" id="WP_278229117.1">
    <property type="nucleotide sequence ID" value="NZ_JAOWLY010000009.1"/>
</dbReference>
<evidence type="ECO:0000313" key="4">
    <source>
        <dbReference type="EMBL" id="MDG4984399.1"/>
    </source>
</evidence>
<feature type="domain" description="DUF4352" evidence="3">
    <location>
        <begin position="119"/>
        <end position="221"/>
    </location>
</feature>
<dbReference type="Gene3D" id="2.60.40.1240">
    <property type="match status" value="1"/>
</dbReference>
<name>A0A9X4NJ69_9LACT</name>
<comment type="caution">
    <text evidence="4">The sequence shown here is derived from an EMBL/GenBank/DDBJ whole genome shotgun (WGS) entry which is preliminary data.</text>
</comment>
<dbReference type="Pfam" id="PF11611">
    <property type="entry name" value="DUF4352"/>
    <property type="match status" value="1"/>
</dbReference>
<dbReference type="AlphaFoldDB" id="A0A9X4NJ69"/>
<accession>A0A9X4NJ69</accession>
<evidence type="ECO:0000256" key="2">
    <source>
        <dbReference type="SAM" id="Phobius"/>
    </source>
</evidence>
<evidence type="ECO:0000259" key="3">
    <source>
        <dbReference type="Pfam" id="PF11611"/>
    </source>
</evidence>
<reference evidence="4" key="1">
    <citation type="submission" date="2022-10" db="EMBL/GenBank/DDBJ databases">
        <authorList>
            <person name="Turner M.S."/>
            <person name="Huang W."/>
        </authorList>
    </citation>
    <scope>NUCLEOTIDE SEQUENCE</scope>
    <source>
        <strain evidence="4">3</strain>
    </source>
</reference>
<organism evidence="4 5">
    <name type="scientific">Lactococcus lactis</name>
    <dbReference type="NCBI Taxonomy" id="1358"/>
    <lineage>
        <taxon>Bacteria</taxon>
        <taxon>Bacillati</taxon>
        <taxon>Bacillota</taxon>
        <taxon>Bacilli</taxon>
        <taxon>Lactobacillales</taxon>
        <taxon>Streptococcaceae</taxon>
        <taxon>Lactococcus</taxon>
    </lineage>
</organism>
<dbReference type="EMBL" id="JAOWLY010000009">
    <property type="protein sequence ID" value="MDG4984399.1"/>
    <property type="molecule type" value="Genomic_DNA"/>
</dbReference>
<evidence type="ECO:0000313" key="5">
    <source>
        <dbReference type="Proteomes" id="UP001152614"/>
    </source>
</evidence>
<dbReference type="Proteomes" id="UP001152614">
    <property type="component" value="Unassembled WGS sequence"/>
</dbReference>
<keyword evidence="1" id="KW-0732">Signal</keyword>
<proteinExistence type="predicted"/>
<reference evidence="4" key="2">
    <citation type="journal article" date="2023" name="Food Microbiol.">
        <title>Evaluation of the fermentation potential of lactic acid bacteria isolated from herbs, fruits and vegetables as starter cultures in nut-based milk alternatives.</title>
        <authorList>
            <person name="Huang W."/>
            <person name="Dong A."/>
            <person name="Pham H.T."/>
            <person name="Zhou C."/>
            <person name="Huo Z."/>
            <person name="Watjen A.P."/>
            <person name="Prakash S."/>
            <person name="Bang-Berthelsen C.H."/>
            <person name="Turner M.S."/>
        </authorList>
    </citation>
    <scope>NUCLEOTIDE SEQUENCE</scope>
    <source>
        <strain evidence="4">3</strain>
    </source>
</reference>
<sequence length="224" mass="25125">MIDNEKTVNLDNKVKQPFYKVVWFWLFIVFFTITVILAAINIPLSNNLNKKEKEISKMKSNEKTKNDFAKYMRENVVDYDKYVDEYLGISSSSKNEDESTNKSSDFVNSFGTAQGFSNDDTEIEVNVISANIDQSVKLSDDDLSGKPLVLTVSIKNTGSKSYPFNIQEFNVYSKDGNTLNFSSSTYSNTMPSSVNPGQTVQAKGYFVATDDGPFSVTFADGTWK</sequence>
<keyword evidence="2" id="KW-0472">Membrane</keyword>
<keyword evidence="2" id="KW-0812">Transmembrane</keyword>
<protein>
    <submittedName>
        <fullName evidence="4">DUF4352 domain-containing protein</fullName>
    </submittedName>
</protein>
<evidence type="ECO:0000256" key="1">
    <source>
        <dbReference type="ARBA" id="ARBA00022729"/>
    </source>
</evidence>
<dbReference type="InterPro" id="IPR029051">
    <property type="entry name" value="DUF4352"/>
</dbReference>
<dbReference type="InterPro" id="IPR029050">
    <property type="entry name" value="Immunoprotect_excell_Ig-like"/>
</dbReference>